<dbReference type="GO" id="GO:0046872">
    <property type="term" value="F:metal ion binding"/>
    <property type="evidence" value="ECO:0007669"/>
    <property type="project" value="UniProtKB-KW"/>
</dbReference>
<dbReference type="EC" id="4.1.3.27" evidence="11"/>
<dbReference type="SUPFAM" id="SSF56322">
    <property type="entry name" value="ADC synthase"/>
    <property type="match status" value="1"/>
</dbReference>
<dbReference type="AlphaFoldDB" id="A0ABD5QNP1"/>
<evidence type="ECO:0000259" key="13">
    <source>
        <dbReference type="Pfam" id="PF00425"/>
    </source>
</evidence>
<dbReference type="Pfam" id="PF00425">
    <property type="entry name" value="Chorismate_bind"/>
    <property type="match status" value="1"/>
</dbReference>
<evidence type="ECO:0000256" key="2">
    <source>
        <dbReference type="ARBA" id="ARBA00004873"/>
    </source>
</evidence>
<dbReference type="NCBIfam" id="TIGR01820">
    <property type="entry name" value="TrpE-arch"/>
    <property type="match status" value="1"/>
</dbReference>
<keyword evidence="16" id="KW-1185">Reference proteome</keyword>
<dbReference type="GO" id="GO:0000162">
    <property type="term" value="P:L-tryptophan biosynthetic process"/>
    <property type="evidence" value="ECO:0007669"/>
    <property type="project" value="UniProtKB-KW"/>
</dbReference>
<keyword evidence="7 11" id="KW-0460">Magnesium</keyword>
<evidence type="ECO:0000256" key="11">
    <source>
        <dbReference type="RuleBase" id="RU364045"/>
    </source>
</evidence>
<evidence type="ECO:0000259" key="14">
    <source>
        <dbReference type="Pfam" id="PF04715"/>
    </source>
</evidence>
<dbReference type="Proteomes" id="UP001596145">
    <property type="component" value="Unassembled WGS sequence"/>
</dbReference>
<evidence type="ECO:0000256" key="8">
    <source>
        <dbReference type="ARBA" id="ARBA00023141"/>
    </source>
</evidence>
<dbReference type="Pfam" id="PF04715">
    <property type="entry name" value="Anth_synt_I_N"/>
    <property type="match status" value="1"/>
</dbReference>
<evidence type="ECO:0000256" key="7">
    <source>
        <dbReference type="ARBA" id="ARBA00022842"/>
    </source>
</evidence>
<feature type="region of interest" description="Disordered" evidence="12">
    <location>
        <begin position="266"/>
        <end position="286"/>
    </location>
</feature>
<keyword evidence="6 11" id="KW-0822">Tryptophan biosynthesis</keyword>
<sequence>MTGSGDGTTPLDRSRAEFVDLIDDAERPVVVRAAASLDPETTPLSAYATLVGEEPYGFLLESGEKVASSDPDGAFTAGGKADRHARYSFVGYDPEAVVSVRPDRTEVTELGPAAEFIGGIEGDAGDEDGDGDNTANGDGDNTANGDGDNTANDDADVIDRIRAAFPDVARRGFPETDRQILSGGFVGFLAYEAVYDLWLEEVGVERPETDFPDAEFLLTTRTVVFDEKEGTVELVFTPIIDVDDDPGEVYDALAGEADRVAADLAAADPPDPDGIRVREEEADPQEDYEEAVRTAKRHVLDGDIYQGVISRSRRLRGDVDPLGLYAALREINPSPYMYVLRHDDRTVVGASPETLVSVKGDRVVSNPIAGTCPRGTSPVEDRRLAGEMLADGKERAEHTMLVDLARNDVRRVSEPGSVRVEEFMNVLKYSHVQHIESTVTGTLAADSDPFDATRAAFPAGTLTGAPKVRAMEIIDDLETTPREAYGGGVGYYSWTGDADFAIVIRTATIREGLGSAGGVDAENGTDEVTVRAGAGLVADSDPTAEYEETERKMEGVLAAIDRVREGEPALEGIGK</sequence>
<comment type="similarity">
    <text evidence="3 11">Belongs to the anthranilate synthase component I family.</text>
</comment>
<evidence type="ECO:0000256" key="5">
    <source>
        <dbReference type="ARBA" id="ARBA00022723"/>
    </source>
</evidence>
<feature type="domain" description="Anthranilate synthase component I N-terminal" evidence="14">
    <location>
        <begin position="41"/>
        <end position="232"/>
    </location>
</feature>
<dbReference type="GO" id="GO:0004049">
    <property type="term" value="F:anthranilate synthase activity"/>
    <property type="evidence" value="ECO:0007669"/>
    <property type="project" value="UniProtKB-EC"/>
</dbReference>
<proteinExistence type="inferred from homology"/>
<dbReference type="InterPro" id="IPR006805">
    <property type="entry name" value="Anth_synth_I_N"/>
</dbReference>
<name>A0ABD5QNP1_9EURY</name>
<dbReference type="PANTHER" id="PTHR11236:SF9">
    <property type="entry name" value="ANTHRANILATE SYNTHASE COMPONENT 1"/>
    <property type="match status" value="1"/>
</dbReference>
<feature type="compositionally biased region" description="Low complexity" evidence="12">
    <location>
        <begin position="132"/>
        <end position="150"/>
    </location>
</feature>
<accession>A0ABD5QNP1</accession>
<feature type="domain" description="Chorismate-utilising enzyme C-terminal" evidence="13">
    <location>
        <begin position="285"/>
        <end position="552"/>
    </location>
</feature>
<dbReference type="InterPro" id="IPR010116">
    <property type="entry name" value="Anthranilate_synth_I_arc_typ"/>
</dbReference>
<dbReference type="Gene3D" id="3.60.120.10">
    <property type="entry name" value="Anthranilate synthase"/>
    <property type="match status" value="1"/>
</dbReference>
<evidence type="ECO:0000313" key="15">
    <source>
        <dbReference type="EMBL" id="MFC5133903.1"/>
    </source>
</evidence>
<dbReference type="InterPro" id="IPR005801">
    <property type="entry name" value="ADC_synthase"/>
</dbReference>
<keyword evidence="4 11" id="KW-0028">Amino-acid biosynthesis</keyword>
<organism evidence="15 16">
    <name type="scientific">Halorubrum glutamatedens</name>
    <dbReference type="NCBI Taxonomy" id="2707018"/>
    <lineage>
        <taxon>Archaea</taxon>
        <taxon>Methanobacteriati</taxon>
        <taxon>Methanobacteriota</taxon>
        <taxon>Stenosarchaea group</taxon>
        <taxon>Halobacteria</taxon>
        <taxon>Halobacteriales</taxon>
        <taxon>Haloferacaceae</taxon>
        <taxon>Halorubrum</taxon>
    </lineage>
</organism>
<dbReference type="PRINTS" id="PR00095">
    <property type="entry name" value="ANTSNTHASEI"/>
</dbReference>
<comment type="caution">
    <text evidence="15">The sequence shown here is derived from an EMBL/GenBank/DDBJ whole genome shotgun (WGS) entry which is preliminary data.</text>
</comment>
<reference evidence="15 16" key="1">
    <citation type="journal article" date="2019" name="Int. J. Syst. Evol. Microbiol.">
        <title>The Global Catalogue of Microorganisms (GCM) 10K type strain sequencing project: providing services to taxonomists for standard genome sequencing and annotation.</title>
        <authorList>
            <consortium name="The Broad Institute Genomics Platform"/>
            <consortium name="The Broad Institute Genome Sequencing Center for Infectious Disease"/>
            <person name="Wu L."/>
            <person name="Ma J."/>
        </authorList>
    </citation>
    <scope>NUCLEOTIDE SEQUENCE [LARGE SCALE GENOMIC DNA]</scope>
    <source>
        <strain evidence="15 16">CGMCC 1.16026</strain>
    </source>
</reference>
<evidence type="ECO:0000256" key="6">
    <source>
        <dbReference type="ARBA" id="ARBA00022822"/>
    </source>
</evidence>
<keyword evidence="5 11" id="KW-0479">Metal-binding</keyword>
<gene>
    <name evidence="11 15" type="primary">trpE</name>
    <name evidence="15" type="ORF">ACFPJA_04085</name>
</gene>
<evidence type="ECO:0000256" key="1">
    <source>
        <dbReference type="ARBA" id="ARBA00001946"/>
    </source>
</evidence>
<keyword evidence="9 11" id="KW-0456">Lyase</keyword>
<protein>
    <recommendedName>
        <fullName evidence="11">Anthranilate synthase component 1</fullName>
        <ecNumber evidence="11">4.1.3.27</ecNumber>
    </recommendedName>
</protein>
<dbReference type="InterPro" id="IPR015890">
    <property type="entry name" value="Chorismate_C"/>
</dbReference>
<comment type="function">
    <text evidence="11">Part of a heterotetrameric complex that catalyzes the two-step biosynthesis of anthranilate, an intermediate in the biosynthesis of L-tryptophan. In the first step, the glutamine-binding beta subunit (TrpG) of anthranilate synthase (AS) provides the glutamine amidotransferase activity which generates ammonia as a substrate that, along with chorismate, is used in the second step, catalyzed by the large alpha subunit of AS (TrpE) to produce anthranilate. In the absence of TrpG, TrpE can synthesize anthranilate directly from chorismate and high concentrations of ammonia.</text>
</comment>
<dbReference type="PANTHER" id="PTHR11236">
    <property type="entry name" value="AMINOBENZOATE/ANTHRANILATE SYNTHASE"/>
    <property type="match status" value="1"/>
</dbReference>
<comment type="catalytic activity">
    <reaction evidence="10 11">
        <text>chorismate + L-glutamine = anthranilate + pyruvate + L-glutamate + H(+)</text>
        <dbReference type="Rhea" id="RHEA:21732"/>
        <dbReference type="ChEBI" id="CHEBI:15361"/>
        <dbReference type="ChEBI" id="CHEBI:15378"/>
        <dbReference type="ChEBI" id="CHEBI:16567"/>
        <dbReference type="ChEBI" id="CHEBI:29748"/>
        <dbReference type="ChEBI" id="CHEBI:29985"/>
        <dbReference type="ChEBI" id="CHEBI:58359"/>
        <dbReference type="EC" id="4.1.3.27"/>
    </reaction>
</comment>
<comment type="subunit">
    <text evidence="11">Heterotetramer consisting of two non-identical subunits: a beta subunit (TrpG) and a large alpha subunit (TrpE).</text>
</comment>
<dbReference type="EMBL" id="JBHSKV010000006">
    <property type="protein sequence ID" value="MFC5133903.1"/>
    <property type="molecule type" value="Genomic_DNA"/>
</dbReference>
<evidence type="ECO:0000256" key="3">
    <source>
        <dbReference type="ARBA" id="ARBA00009562"/>
    </source>
</evidence>
<evidence type="ECO:0000256" key="4">
    <source>
        <dbReference type="ARBA" id="ARBA00022605"/>
    </source>
</evidence>
<dbReference type="InterPro" id="IPR019999">
    <property type="entry name" value="Anth_synth_I-like"/>
</dbReference>
<comment type="cofactor">
    <cofactor evidence="1 11">
        <name>Mg(2+)</name>
        <dbReference type="ChEBI" id="CHEBI:18420"/>
    </cofactor>
</comment>
<evidence type="ECO:0000256" key="9">
    <source>
        <dbReference type="ARBA" id="ARBA00023239"/>
    </source>
</evidence>
<feature type="region of interest" description="Disordered" evidence="12">
    <location>
        <begin position="117"/>
        <end position="155"/>
    </location>
</feature>
<evidence type="ECO:0000256" key="12">
    <source>
        <dbReference type="SAM" id="MobiDB-lite"/>
    </source>
</evidence>
<comment type="pathway">
    <text evidence="2 11">Amino-acid biosynthesis; L-tryptophan biosynthesis; L-tryptophan from chorismate: step 1/5.</text>
</comment>
<evidence type="ECO:0000313" key="16">
    <source>
        <dbReference type="Proteomes" id="UP001596145"/>
    </source>
</evidence>
<dbReference type="RefSeq" id="WP_122106866.1">
    <property type="nucleotide sequence ID" value="NZ_JBHSKV010000006.1"/>
</dbReference>
<evidence type="ECO:0000256" key="10">
    <source>
        <dbReference type="ARBA" id="ARBA00047683"/>
    </source>
</evidence>
<keyword evidence="8 11" id="KW-0057">Aromatic amino acid biosynthesis</keyword>